<evidence type="ECO:0000256" key="3">
    <source>
        <dbReference type="ARBA" id="ARBA00023024"/>
    </source>
</evidence>
<evidence type="ECO:0000313" key="6">
    <source>
        <dbReference type="Proteomes" id="UP000298416"/>
    </source>
</evidence>
<evidence type="ECO:0000313" key="5">
    <source>
        <dbReference type="EMBL" id="KAG6388689.1"/>
    </source>
</evidence>
<dbReference type="AlphaFoldDB" id="A0A8X8W6N3"/>
<evidence type="ECO:0000256" key="1">
    <source>
        <dbReference type="ARBA" id="ARBA00003102"/>
    </source>
</evidence>
<dbReference type="InterPro" id="IPR036950">
    <property type="entry name" value="PBP_transglycosylase"/>
</dbReference>
<proteinExistence type="predicted"/>
<reference evidence="5" key="2">
    <citation type="submission" date="2020-08" db="EMBL/GenBank/DDBJ databases">
        <title>Plant Genome Project.</title>
        <authorList>
            <person name="Zhang R.-G."/>
        </authorList>
    </citation>
    <scope>NUCLEOTIDE SEQUENCE</scope>
    <source>
        <strain evidence="5">Huo1</strain>
        <tissue evidence="5">Leaf</tissue>
    </source>
</reference>
<dbReference type="InterPro" id="IPR023346">
    <property type="entry name" value="Lysozyme-like_dom_sf"/>
</dbReference>
<sequence>MIHVRPNHFSDPAFFSAAAAPPFPTISGEGTRSLSFTSTTNHKLPLTTKYQLSSSLQRHYSLHRSSTFSQYLFLSAFSVALLILRLTSSVILPDFSHRWRQLIAFSSQAEAELIDTPDYLFDAAVAYEDRRFFSHFGVDVIGVARAVLSLSVRGGGSTITQQLVKNTLLKNERTCLRKFVEMVLAVALERRISKLRILSAYLCKIYWGHGIYGINSASKFYFGKHPPLLTLGECALLVGMIPAPEVRSPFRDYTRGKTFQTRVLKRMVDGRFLDLEAALSSMRKSDSLKFVKAPETPIKLGLKDSWEWETESSVWEVREEMEKWAMSFTAKEFERTSDPKTKQIPSKKDGSRLLLSVLHHPVLLLKLCFSRY</sequence>
<protein>
    <recommendedName>
        <fullName evidence="4">Glycosyl transferase family 51 domain-containing protein</fullName>
    </recommendedName>
</protein>
<comment type="function">
    <text evidence="1">Defense against chitin-containing fungal pathogens.</text>
</comment>
<feature type="domain" description="Glycosyl transferase family 51" evidence="4">
    <location>
        <begin position="111"/>
        <end position="267"/>
    </location>
</feature>
<keyword evidence="3" id="KW-0624">Polysaccharide degradation</keyword>
<dbReference type="GO" id="GO:0008955">
    <property type="term" value="F:peptidoglycan glycosyltransferase activity"/>
    <property type="evidence" value="ECO:0007669"/>
    <property type="project" value="TreeGrafter"/>
</dbReference>
<dbReference type="Gene3D" id="1.10.3810.10">
    <property type="entry name" value="Biosynthetic peptidoglycan transglycosylase-like"/>
    <property type="match status" value="1"/>
</dbReference>
<gene>
    <name evidence="5" type="ORF">SASPL_150121</name>
</gene>
<keyword evidence="3" id="KW-0119">Carbohydrate metabolism</keyword>
<keyword evidence="2" id="KW-0808">Transferase</keyword>
<dbReference type="PANTHER" id="PTHR32282:SF33">
    <property type="entry name" value="PEPTIDOGLYCAN GLYCOSYLTRANSFERASE"/>
    <property type="match status" value="1"/>
</dbReference>
<dbReference type="PANTHER" id="PTHR32282">
    <property type="entry name" value="BINDING PROTEIN TRANSPEPTIDASE, PUTATIVE-RELATED"/>
    <property type="match status" value="1"/>
</dbReference>
<accession>A0A8X8W6N3</accession>
<dbReference type="InterPro" id="IPR001264">
    <property type="entry name" value="Glyco_trans_51"/>
</dbReference>
<dbReference type="Proteomes" id="UP000298416">
    <property type="component" value="Unassembled WGS sequence"/>
</dbReference>
<evidence type="ECO:0000256" key="2">
    <source>
        <dbReference type="ARBA" id="ARBA00022679"/>
    </source>
</evidence>
<dbReference type="Pfam" id="PF00912">
    <property type="entry name" value="Transgly"/>
    <property type="match status" value="1"/>
</dbReference>
<dbReference type="GO" id="GO:0006032">
    <property type="term" value="P:chitin catabolic process"/>
    <property type="evidence" value="ECO:0007669"/>
    <property type="project" value="UniProtKB-KW"/>
</dbReference>
<keyword evidence="6" id="KW-1185">Reference proteome</keyword>
<comment type="caution">
    <text evidence="5">The sequence shown here is derived from an EMBL/GenBank/DDBJ whole genome shotgun (WGS) entry which is preliminary data.</text>
</comment>
<keyword evidence="3" id="KW-0146">Chitin degradation</keyword>
<name>A0A8X8W6N3_SALSN</name>
<dbReference type="InterPro" id="IPR050396">
    <property type="entry name" value="Glycosyltr_51/Transpeptidase"/>
</dbReference>
<reference evidence="5" key="1">
    <citation type="submission" date="2018-01" db="EMBL/GenBank/DDBJ databases">
        <authorList>
            <person name="Mao J.F."/>
        </authorList>
    </citation>
    <scope>NUCLEOTIDE SEQUENCE</scope>
    <source>
        <strain evidence="5">Huo1</strain>
        <tissue evidence="5">Leaf</tissue>
    </source>
</reference>
<organism evidence="5">
    <name type="scientific">Salvia splendens</name>
    <name type="common">Scarlet sage</name>
    <dbReference type="NCBI Taxonomy" id="180675"/>
    <lineage>
        <taxon>Eukaryota</taxon>
        <taxon>Viridiplantae</taxon>
        <taxon>Streptophyta</taxon>
        <taxon>Embryophyta</taxon>
        <taxon>Tracheophyta</taxon>
        <taxon>Spermatophyta</taxon>
        <taxon>Magnoliopsida</taxon>
        <taxon>eudicotyledons</taxon>
        <taxon>Gunneridae</taxon>
        <taxon>Pentapetalae</taxon>
        <taxon>asterids</taxon>
        <taxon>lamiids</taxon>
        <taxon>Lamiales</taxon>
        <taxon>Lamiaceae</taxon>
        <taxon>Nepetoideae</taxon>
        <taxon>Mentheae</taxon>
        <taxon>Salviinae</taxon>
        <taxon>Salvia</taxon>
        <taxon>Salvia subgen. Calosphace</taxon>
        <taxon>core Calosphace</taxon>
    </lineage>
</organism>
<evidence type="ECO:0000259" key="4">
    <source>
        <dbReference type="Pfam" id="PF00912"/>
    </source>
</evidence>
<dbReference type="SUPFAM" id="SSF53955">
    <property type="entry name" value="Lysozyme-like"/>
    <property type="match status" value="1"/>
</dbReference>
<dbReference type="OrthoDB" id="2017226at2759"/>
<dbReference type="EMBL" id="PNBA02000020">
    <property type="protein sequence ID" value="KAG6388689.1"/>
    <property type="molecule type" value="Genomic_DNA"/>
</dbReference>